<evidence type="ECO:0000313" key="3">
    <source>
        <dbReference type="EMBL" id="JAT55347.1"/>
    </source>
</evidence>
<accession>A0A1D1YL30</accession>
<feature type="non-terminal residue" evidence="3">
    <location>
        <position position="1"/>
    </location>
</feature>
<dbReference type="EMBL" id="GDJX01012589">
    <property type="protein sequence ID" value="JAT55347.1"/>
    <property type="molecule type" value="Transcribed_RNA"/>
</dbReference>
<feature type="region of interest" description="Disordered" evidence="2">
    <location>
        <begin position="1"/>
        <end position="33"/>
    </location>
</feature>
<gene>
    <name evidence="3" type="primary">RL9_1</name>
    <name evidence="3" type="ORF">g.10243</name>
</gene>
<organism evidence="3">
    <name type="scientific">Anthurium amnicola</name>
    <dbReference type="NCBI Taxonomy" id="1678845"/>
    <lineage>
        <taxon>Eukaryota</taxon>
        <taxon>Viridiplantae</taxon>
        <taxon>Streptophyta</taxon>
        <taxon>Embryophyta</taxon>
        <taxon>Tracheophyta</taxon>
        <taxon>Spermatophyta</taxon>
        <taxon>Magnoliopsida</taxon>
        <taxon>Liliopsida</taxon>
        <taxon>Araceae</taxon>
        <taxon>Pothoideae</taxon>
        <taxon>Potheae</taxon>
        <taxon>Anthurium</taxon>
    </lineage>
</organism>
<protein>
    <submittedName>
        <fullName evidence="3">Putative transcription factor RL9</fullName>
    </submittedName>
</protein>
<dbReference type="GO" id="GO:0010158">
    <property type="term" value="P:abaxial cell fate specification"/>
    <property type="evidence" value="ECO:0007669"/>
    <property type="project" value="InterPro"/>
</dbReference>
<feature type="compositionally biased region" description="Polar residues" evidence="2">
    <location>
        <begin position="54"/>
        <end position="90"/>
    </location>
</feature>
<evidence type="ECO:0000256" key="2">
    <source>
        <dbReference type="SAM" id="MobiDB-lite"/>
    </source>
</evidence>
<dbReference type="GO" id="GO:0005634">
    <property type="term" value="C:nucleus"/>
    <property type="evidence" value="ECO:0007669"/>
    <property type="project" value="UniProtKB-SubCell"/>
</dbReference>
<proteinExistence type="predicted"/>
<dbReference type="PANTHER" id="PTHR31496:SF3">
    <property type="entry name" value="TRANSCRIPTION REPRESSOR KAN1"/>
    <property type="match status" value="1"/>
</dbReference>
<comment type="subcellular location">
    <subcellularLocation>
        <location evidence="1">Nucleus</location>
    </subcellularLocation>
</comment>
<dbReference type="GO" id="GO:0000976">
    <property type="term" value="F:transcription cis-regulatory region binding"/>
    <property type="evidence" value="ECO:0007669"/>
    <property type="project" value="InterPro"/>
</dbReference>
<feature type="region of interest" description="Disordered" evidence="2">
    <location>
        <begin position="49"/>
        <end position="143"/>
    </location>
</feature>
<dbReference type="GO" id="GO:0006355">
    <property type="term" value="P:regulation of DNA-templated transcription"/>
    <property type="evidence" value="ECO:0007669"/>
    <property type="project" value="InterPro"/>
</dbReference>
<sequence>SHLQMYRTVKSTDKPAASSGQSDGSGEEDFPPIAAAAAADLSFRRFMEARGPGSSIQQPDMDFSSTATTANATRWSNSSRGPWQQNSSQEMDGLGTTCFSSPVEDSDASQSTTVSKSHQEHKNPSLEFTLGRPDWQSMDHVSL</sequence>
<name>A0A1D1YL30_9ARAE</name>
<dbReference type="InterPro" id="IPR044847">
    <property type="entry name" value="KAN_fam"/>
</dbReference>
<evidence type="ECO:0000256" key="1">
    <source>
        <dbReference type="ARBA" id="ARBA00004123"/>
    </source>
</evidence>
<dbReference type="AlphaFoldDB" id="A0A1D1YL30"/>
<reference evidence="3" key="1">
    <citation type="submission" date="2015-07" db="EMBL/GenBank/DDBJ databases">
        <title>Transcriptome Assembly of Anthurium amnicola.</title>
        <authorList>
            <person name="Suzuki J."/>
        </authorList>
    </citation>
    <scope>NUCLEOTIDE SEQUENCE</scope>
</reference>
<dbReference type="PANTHER" id="PTHR31496">
    <property type="entry name" value="TRANSCRIPTION FACTOR KAN2-RELATED"/>
    <property type="match status" value="1"/>
</dbReference>